<reference evidence="2" key="1">
    <citation type="submission" date="2021-01" db="EMBL/GenBank/DDBJ databases">
        <authorList>
            <person name="Corre E."/>
            <person name="Pelletier E."/>
            <person name="Niang G."/>
            <person name="Scheremetjew M."/>
            <person name="Finn R."/>
            <person name="Kale V."/>
            <person name="Holt S."/>
            <person name="Cochrane G."/>
            <person name="Meng A."/>
            <person name="Brown T."/>
            <person name="Cohen L."/>
        </authorList>
    </citation>
    <scope>NUCLEOTIDE SEQUENCE</scope>
    <source>
        <strain evidence="2">Pop2</strain>
    </source>
</reference>
<evidence type="ECO:0000259" key="1">
    <source>
        <dbReference type="Pfam" id="PF14336"/>
    </source>
</evidence>
<feature type="domain" description="D-glutamate cyclase-like C-terminal" evidence="1">
    <location>
        <begin position="29"/>
        <end position="368"/>
    </location>
</feature>
<dbReference type="AlphaFoldDB" id="A0A7S1ZNL2"/>
<proteinExistence type="predicted"/>
<protein>
    <recommendedName>
        <fullName evidence="1">D-glutamate cyclase-like C-terminal domain-containing protein</fullName>
    </recommendedName>
</protein>
<evidence type="ECO:0000313" key="2">
    <source>
        <dbReference type="EMBL" id="CAD9343805.1"/>
    </source>
</evidence>
<organism evidence="2">
    <name type="scientific">Ditylum brightwellii</name>
    <dbReference type="NCBI Taxonomy" id="49249"/>
    <lineage>
        <taxon>Eukaryota</taxon>
        <taxon>Sar</taxon>
        <taxon>Stramenopiles</taxon>
        <taxon>Ochrophyta</taxon>
        <taxon>Bacillariophyta</taxon>
        <taxon>Mediophyceae</taxon>
        <taxon>Lithodesmiophycidae</taxon>
        <taxon>Lithodesmiales</taxon>
        <taxon>Lithodesmiaceae</taxon>
        <taxon>Ditylum</taxon>
    </lineage>
</organism>
<dbReference type="Gene3D" id="3.90.1640.20">
    <property type="entry name" value="TON_0340"/>
    <property type="match status" value="1"/>
</dbReference>
<gene>
    <name evidence="2" type="ORF">DBRI1063_LOCUS18026</name>
</gene>
<name>A0A7S1ZNL2_9STRA</name>
<accession>A0A7S1ZNL2</accession>
<dbReference type="EMBL" id="HBGN01027899">
    <property type="protein sequence ID" value="CAD9343805.1"/>
    <property type="molecule type" value="Transcribed_RNA"/>
</dbReference>
<dbReference type="Pfam" id="PF14336">
    <property type="entry name" value="GLUCM-like_C"/>
    <property type="match status" value="1"/>
</dbReference>
<sequence>MSSQQTDSSNSDVNSTPISTLASNAIHKIEERIGRDEGGRGMRHLVVPGDLLRAAETLARLRASDNGDDDNRAHVVVLSGFPCRVNDDPPTETDGPPGALAIARAAVGLGHRVTIVTDTCNEKVFRAACRDVGMWATTSDDSSSSPLMTLEAYPSEESMTEEDRIKMNRLALRNKGCDLVIACERAGPAQDGRCYTMGGVDMNAKDLIAPLHQIVMDEKSATENEETQGLVRFIGVGDGGNEMGMGKVLESVRTHIKNGSKIAAVTPADCLIAASVSNWGGYALGAAAAVVRYDDQVRGCYHQKDSEKAAAVDLRGWVERCVPTEQDEIELLDRCVQAGCRDGVSGKMESTVDGMPLETSLNCLREIRSAALSMETEEEGEIIACTFE</sequence>
<dbReference type="PANTHER" id="PTHR32022:SF10">
    <property type="entry name" value="D-GLUTAMATE CYCLASE, MITOCHONDRIAL"/>
    <property type="match status" value="1"/>
</dbReference>
<dbReference type="InterPro" id="IPR025504">
    <property type="entry name" value="GLUCM_C"/>
</dbReference>
<dbReference type="PANTHER" id="PTHR32022">
    <property type="entry name" value="D-GLUTAMATE CYCLASE, MITOCHONDRIAL"/>
    <property type="match status" value="1"/>
</dbReference>